<evidence type="ECO:0008006" key="4">
    <source>
        <dbReference type="Google" id="ProtNLM"/>
    </source>
</evidence>
<feature type="signal peptide" evidence="1">
    <location>
        <begin position="1"/>
        <end position="22"/>
    </location>
</feature>
<name>A0A1E7YQ25_9PROT</name>
<evidence type="ECO:0000256" key="1">
    <source>
        <dbReference type="SAM" id="SignalP"/>
    </source>
</evidence>
<dbReference type="PANTHER" id="PTHR37530:SF1">
    <property type="entry name" value="OUTER MEMBRANE PROTEIN SLP"/>
    <property type="match status" value="1"/>
</dbReference>
<organism evidence="2 3">
    <name type="scientific">Acidithiobacillus caldus</name>
    <dbReference type="NCBI Taxonomy" id="33059"/>
    <lineage>
        <taxon>Bacteria</taxon>
        <taxon>Pseudomonadati</taxon>
        <taxon>Pseudomonadota</taxon>
        <taxon>Acidithiobacillia</taxon>
        <taxon>Acidithiobacillales</taxon>
        <taxon>Acidithiobacillaceae</taxon>
        <taxon>Acidithiobacillus</taxon>
    </lineage>
</organism>
<dbReference type="RefSeq" id="WP_038471620.1">
    <property type="nucleotide sequence ID" value="NZ_JAAOMI010000288.1"/>
</dbReference>
<evidence type="ECO:0000313" key="2">
    <source>
        <dbReference type="EMBL" id="OFC37821.1"/>
    </source>
</evidence>
<dbReference type="PIRSF" id="PIRSF004982">
    <property type="entry name" value="SlP"/>
    <property type="match status" value="1"/>
</dbReference>
<protein>
    <recommendedName>
        <fullName evidence="4">Outer membrane lipoprotein Slp</fullName>
    </recommendedName>
</protein>
<dbReference type="EMBL" id="LZYE01000065">
    <property type="protein sequence ID" value="OFC37821.1"/>
    <property type="molecule type" value="Genomic_DNA"/>
</dbReference>
<evidence type="ECO:0000313" key="3">
    <source>
        <dbReference type="Proteomes" id="UP000175616"/>
    </source>
</evidence>
<reference evidence="2 3" key="1">
    <citation type="submission" date="2016-06" db="EMBL/GenBank/DDBJ databases">
        <title>Gene turnover analysis identifies the evolutionary adaptation of the extremophile Acidithiobacillus caldus.</title>
        <authorList>
            <person name="Zhang X."/>
        </authorList>
    </citation>
    <scope>NUCLEOTIDE SEQUENCE [LARGE SCALE GENOMIC DNA]</scope>
    <source>
        <strain evidence="2 3">DX</strain>
    </source>
</reference>
<dbReference type="Proteomes" id="UP000175616">
    <property type="component" value="Unassembled WGS sequence"/>
</dbReference>
<feature type="chain" id="PRO_5009209090" description="Outer membrane lipoprotein Slp" evidence="1">
    <location>
        <begin position="23"/>
        <end position="181"/>
    </location>
</feature>
<keyword evidence="1" id="KW-0732">Signal</keyword>
<comment type="caution">
    <text evidence="2">The sequence shown here is derived from an EMBL/GenBank/DDBJ whole genome shotgun (WGS) entry which is preliminary data.</text>
</comment>
<dbReference type="GO" id="GO:0019867">
    <property type="term" value="C:outer membrane"/>
    <property type="evidence" value="ECO:0007669"/>
    <property type="project" value="InterPro"/>
</dbReference>
<accession>A0A1E7YQ25</accession>
<dbReference type="PANTHER" id="PTHR37530">
    <property type="entry name" value="OUTER MEMBRANE PROTEIN SLP"/>
    <property type="match status" value="1"/>
</dbReference>
<sequence length="181" mass="20023">MYRKWLRVCIGVVLAGSISACATMSPVAGNFPPITPRQSQTGAENGKVVRWGGTIIHTQPEASQTCFQVLAFRLNSEGRPETGRGESDQGRFLACAPGFYDPELYSAGREVSFIGTITGVQTMKVGGFDYPYPKLEASRVYLWPLRPPERVSRTVYINSGFGWGWGGPYFWGGPGWWWGYP</sequence>
<dbReference type="PROSITE" id="PS51257">
    <property type="entry name" value="PROKAR_LIPOPROTEIN"/>
    <property type="match status" value="1"/>
</dbReference>
<dbReference type="Pfam" id="PF03843">
    <property type="entry name" value="Slp"/>
    <property type="match status" value="1"/>
</dbReference>
<dbReference type="AlphaFoldDB" id="A0A1E7YQ25"/>
<gene>
    <name evidence="2" type="ORF">BAE27_03480</name>
</gene>
<dbReference type="InterPro" id="IPR004658">
    <property type="entry name" value="OMP_Slp"/>
</dbReference>
<proteinExistence type="predicted"/>